<organism evidence="14 15">
    <name type="scientific">Pontibacter cellulosilyticus</name>
    <dbReference type="NCBI Taxonomy" id="1720253"/>
    <lineage>
        <taxon>Bacteria</taxon>
        <taxon>Pseudomonadati</taxon>
        <taxon>Bacteroidota</taxon>
        <taxon>Cytophagia</taxon>
        <taxon>Cytophagales</taxon>
        <taxon>Hymenobacteraceae</taxon>
        <taxon>Pontibacter</taxon>
    </lineage>
</organism>
<dbReference type="GO" id="GO:0000155">
    <property type="term" value="F:phosphorelay sensor kinase activity"/>
    <property type="evidence" value="ECO:0007669"/>
    <property type="project" value="InterPro"/>
</dbReference>
<evidence type="ECO:0000256" key="5">
    <source>
        <dbReference type="ARBA" id="ARBA00022679"/>
    </source>
</evidence>
<dbReference type="PANTHER" id="PTHR45436:SF5">
    <property type="entry name" value="SENSOR HISTIDINE KINASE TRCS"/>
    <property type="match status" value="1"/>
</dbReference>
<dbReference type="InterPro" id="IPR003661">
    <property type="entry name" value="HisK_dim/P_dom"/>
</dbReference>
<dbReference type="Proteomes" id="UP000603640">
    <property type="component" value="Unassembled WGS sequence"/>
</dbReference>
<evidence type="ECO:0000256" key="11">
    <source>
        <dbReference type="SAM" id="Phobius"/>
    </source>
</evidence>
<dbReference type="PRINTS" id="PR00344">
    <property type="entry name" value="BCTRLSENSOR"/>
</dbReference>
<dbReference type="InterPro" id="IPR003660">
    <property type="entry name" value="HAMP_dom"/>
</dbReference>
<dbReference type="PROSITE" id="PS50885">
    <property type="entry name" value="HAMP"/>
    <property type="match status" value="1"/>
</dbReference>
<comment type="subcellular location">
    <subcellularLocation>
        <location evidence="2">Membrane</location>
    </subcellularLocation>
</comment>
<dbReference type="InterPro" id="IPR004358">
    <property type="entry name" value="Sig_transdc_His_kin-like_C"/>
</dbReference>
<dbReference type="AlphaFoldDB" id="A0A923NAN0"/>
<keyword evidence="5" id="KW-0808">Transferase</keyword>
<dbReference type="InterPro" id="IPR036097">
    <property type="entry name" value="HisK_dim/P_sf"/>
</dbReference>
<dbReference type="RefSeq" id="WP_187068453.1">
    <property type="nucleotide sequence ID" value="NZ_JACRVF010000005.1"/>
</dbReference>
<evidence type="ECO:0000259" key="13">
    <source>
        <dbReference type="PROSITE" id="PS50885"/>
    </source>
</evidence>
<keyword evidence="4" id="KW-0597">Phosphoprotein</keyword>
<dbReference type="Gene3D" id="6.10.340.10">
    <property type="match status" value="1"/>
</dbReference>
<evidence type="ECO:0000256" key="6">
    <source>
        <dbReference type="ARBA" id="ARBA00022692"/>
    </source>
</evidence>
<dbReference type="EMBL" id="JACRVF010000005">
    <property type="protein sequence ID" value="MBC5994426.1"/>
    <property type="molecule type" value="Genomic_DNA"/>
</dbReference>
<evidence type="ECO:0000256" key="8">
    <source>
        <dbReference type="ARBA" id="ARBA00022989"/>
    </source>
</evidence>
<dbReference type="Pfam" id="PF00672">
    <property type="entry name" value="HAMP"/>
    <property type="match status" value="1"/>
</dbReference>
<dbReference type="SMART" id="SM00387">
    <property type="entry name" value="HATPase_c"/>
    <property type="match status" value="1"/>
</dbReference>
<dbReference type="CDD" id="cd06225">
    <property type="entry name" value="HAMP"/>
    <property type="match status" value="1"/>
</dbReference>
<dbReference type="PROSITE" id="PS50109">
    <property type="entry name" value="HIS_KIN"/>
    <property type="match status" value="1"/>
</dbReference>
<comment type="caution">
    <text evidence="14">The sequence shown here is derived from an EMBL/GenBank/DDBJ whole genome shotgun (WGS) entry which is preliminary data.</text>
</comment>
<dbReference type="InterPro" id="IPR005467">
    <property type="entry name" value="His_kinase_dom"/>
</dbReference>
<gene>
    <name evidence="14" type="ORF">H8S84_16375</name>
</gene>
<dbReference type="Pfam" id="PF00512">
    <property type="entry name" value="HisKA"/>
    <property type="match status" value="1"/>
</dbReference>
<dbReference type="InterPro" id="IPR003594">
    <property type="entry name" value="HATPase_dom"/>
</dbReference>
<feature type="transmembrane region" description="Helical" evidence="11">
    <location>
        <begin position="12"/>
        <end position="33"/>
    </location>
</feature>
<keyword evidence="10 11" id="KW-0472">Membrane</keyword>
<feature type="transmembrane region" description="Helical" evidence="11">
    <location>
        <begin position="155"/>
        <end position="175"/>
    </location>
</feature>
<dbReference type="SUPFAM" id="SSF158472">
    <property type="entry name" value="HAMP domain-like"/>
    <property type="match status" value="1"/>
</dbReference>
<accession>A0A923NAN0</accession>
<evidence type="ECO:0000256" key="9">
    <source>
        <dbReference type="ARBA" id="ARBA00023012"/>
    </source>
</evidence>
<keyword evidence="7 14" id="KW-0418">Kinase</keyword>
<dbReference type="PANTHER" id="PTHR45436">
    <property type="entry name" value="SENSOR HISTIDINE KINASE YKOH"/>
    <property type="match status" value="1"/>
</dbReference>
<sequence length="463" mass="52633">MKIRYKLTLQFTSIFALILIFFSLVIYYFTSIYRQEDFYKRIYNRALVTAKYVLESEGLSQSQKRQNEISYHQELPYEAVRVFKEDGTLRFSDGKGELGVKQRVLNRIKEQQIVQYEQGVRQVVGVYHSSTDGNYFVLASSVDAYSLRKLQHLKVILIVGFFGSMIVILIAGWVFSGQALIPITKVVSEVEKISANDLHMRLSNANGKDEISHLAQTFNKMLDRLESSFEMQSTFVSNASHELRTPLTAMIGELEVALMNPREPQEYERVLQSILEDARLLTELSNGLLQIAQASIDPSKIKLTHLRFDELIWTAHEQVLKRLPNARINIDFANFPDDEDRLIIKGNEALLLIAVVNVLENAVKFTPTGQTVNASIILKGDKVILEVADQGLGINKEDLKHVFVPFFRAENVRNITGHGIGLPLAERILKLHKGHILVESIINKGTKVTIKVPQAYLFIPNKY</sequence>
<dbReference type="InterPro" id="IPR036890">
    <property type="entry name" value="HATPase_C_sf"/>
</dbReference>
<feature type="domain" description="HAMP" evidence="13">
    <location>
        <begin position="177"/>
        <end position="230"/>
    </location>
</feature>
<dbReference type="SMART" id="SM00388">
    <property type="entry name" value="HisKA"/>
    <property type="match status" value="1"/>
</dbReference>
<evidence type="ECO:0000313" key="15">
    <source>
        <dbReference type="Proteomes" id="UP000603640"/>
    </source>
</evidence>
<name>A0A923NAN0_9BACT</name>
<dbReference type="CDD" id="cd00082">
    <property type="entry name" value="HisKA"/>
    <property type="match status" value="1"/>
</dbReference>
<protein>
    <recommendedName>
        <fullName evidence="3">histidine kinase</fullName>
        <ecNumber evidence="3">2.7.13.3</ecNumber>
    </recommendedName>
</protein>
<keyword evidence="9" id="KW-0902">Two-component regulatory system</keyword>
<evidence type="ECO:0000313" key="14">
    <source>
        <dbReference type="EMBL" id="MBC5994426.1"/>
    </source>
</evidence>
<keyword evidence="8 11" id="KW-1133">Transmembrane helix</keyword>
<reference evidence="14" key="1">
    <citation type="submission" date="2020-08" db="EMBL/GenBank/DDBJ databases">
        <title>Pontibacter sp. SD6 16S ribosomal RNA gene Genome sequencing and assembly.</title>
        <authorList>
            <person name="Kang M."/>
        </authorList>
    </citation>
    <scope>NUCLEOTIDE SEQUENCE</scope>
    <source>
        <strain evidence="14">SD6</strain>
    </source>
</reference>
<dbReference type="SUPFAM" id="SSF55874">
    <property type="entry name" value="ATPase domain of HSP90 chaperone/DNA topoisomerase II/histidine kinase"/>
    <property type="match status" value="1"/>
</dbReference>
<dbReference type="FunFam" id="1.10.287.130:FF:000001">
    <property type="entry name" value="Two-component sensor histidine kinase"/>
    <property type="match status" value="1"/>
</dbReference>
<keyword evidence="6 11" id="KW-0812">Transmembrane</keyword>
<comment type="catalytic activity">
    <reaction evidence="1">
        <text>ATP + protein L-histidine = ADP + protein N-phospho-L-histidine.</text>
        <dbReference type="EC" id="2.7.13.3"/>
    </reaction>
</comment>
<dbReference type="Gene3D" id="1.10.287.130">
    <property type="match status" value="1"/>
</dbReference>
<evidence type="ECO:0000256" key="4">
    <source>
        <dbReference type="ARBA" id="ARBA00022553"/>
    </source>
</evidence>
<evidence type="ECO:0000256" key="3">
    <source>
        <dbReference type="ARBA" id="ARBA00012438"/>
    </source>
</evidence>
<dbReference type="InterPro" id="IPR050428">
    <property type="entry name" value="TCS_sensor_his_kinase"/>
</dbReference>
<dbReference type="Pfam" id="PF02518">
    <property type="entry name" value="HATPase_c"/>
    <property type="match status" value="1"/>
</dbReference>
<evidence type="ECO:0000256" key="2">
    <source>
        <dbReference type="ARBA" id="ARBA00004370"/>
    </source>
</evidence>
<dbReference type="GO" id="GO:0005886">
    <property type="term" value="C:plasma membrane"/>
    <property type="evidence" value="ECO:0007669"/>
    <property type="project" value="TreeGrafter"/>
</dbReference>
<feature type="domain" description="Histidine kinase" evidence="12">
    <location>
        <begin position="238"/>
        <end position="456"/>
    </location>
</feature>
<dbReference type="EC" id="2.7.13.3" evidence="3"/>
<evidence type="ECO:0000256" key="1">
    <source>
        <dbReference type="ARBA" id="ARBA00000085"/>
    </source>
</evidence>
<evidence type="ECO:0000256" key="10">
    <source>
        <dbReference type="ARBA" id="ARBA00023136"/>
    </source>
</evidence>
<keyword evidence="15" id="KW-1185">Reference proteome</keyword>
<evidence type="ECO:0000256" key="7">
    <source>
        <dbReference type="ARBA" id="ARBA00022777"/>
    </source>
</evidence>
<evidence type="ECO:0000259" key="12">
    <source>
        <dbReference type="PROSITE" id="PS50109"/>
    </source>
</evidence>
<dbReference type="Gene3D" id="3.30.565.10">
    <property type="entry name" value="Histidine kinase-like ATPase, C-terminal domain"/>
    <property type="match status" value="1"/>
</dbReference>
<dbReference type="SMART" id="SM00304">
    <property type="entry name" value="HAMP"/>
    <property type="match status" value="1"/>
</dbReference>
<proteinExistence type="predicted"/>
<dbReference type="SUPFAM" id="SSF47384">
    <property type="entry name" value="Homodimeric domain of signal transducing histidine kinase"/>
    <property type="match status" value="1"/>
</dbReference>